<protein>
    <submittedName>
        <fullName evidence="1">NRDE family protein</fullName>
    </submittedName>
</protein>
<dbReference type="Pfam" id="PF05742">
    <property type="entry name" value="TANGO2"/>
    <property type="match status" value="1"/>
</dbReference>
<organism evidence="1">
    <name type="scientific">Halomonas sp. RT37</name>
    <dbReference type="NCBI Taxonomy" id="2950872"/>
    <lineage>
        <taxon>Bacteria</taxon>
        <taxon>Pseudomonadati</taxon>
        <taxon>Pseudomonadota</taxon>
        <taxon>Gammaproteobacteria</taxon>
        <taxon>Oceanospirillales</taxon>
        <taxon>Halomonadaceae</taxon>
        <taxon>Halomonas</taxon>
    </lineage>
</organism>
<accession>A0AAU7KKE4</accession>
<sequence>MCLIAFHFAPDSARPITLIANRDEVHARPTAPLAAWPDAPGLVAGRDLEAGGTWLGIHRRGRFAAITNVRDPELIPPQPSESRGLLVRRGLETDDLEAWLECQSAGEALRYGGFNLLIGDGKRLWHLERHRHGCALQAVEAGVHGLSNASLDTPWPKLVQVRNALAEDIAEARHASLANARQGFLDRHPAPDASLPDTGVGLELERFLSPAFIVGDDYGTRATSELTLHRDVNGERFDISERRFGPGGRPQGETRLALTIDRDG</sequence>
<dbReference type="PANTHER" id="PTHR17985">
    <property type="entry name" value="SER/THR-RICH PROTEIN T10 IN DGCR REGION"/>
    <property type="match status" value="1"/>
</dbReference>
<dbReference type="AlphaFoldDB" id="A0AAU7KKE4"/>
<proteinExistence type="predicted"/>
<evidence type="ECO:0000313" key="1">
    <source>
        <dbReference type="EMBL" id="XBO71982.1"/>
    </source>
</evidence>
<gene>
    <name evidence="1" type="ORF">NFG58_04530</name>
</gene>
<dbReference type="RefSeq" id="WP_108131403.1">
    <property type="nucleotide sequence ID" value="NZ_CP098827.1"/>
</dbReference>
<dbReference type="InterPro" id="IPR008551">
    <property type="entry name" value="TANGO2"/>
</dbReference>
<dbReference type="PANTHER" id="PTHR17985:SF8">
    <property type="entry name" value="TRANSPORT AND GOLGI ORGANIZATION PROTEIN 2 HOMOLOG"/>
    <property type="match status" value="1"/>
</dbReference>
<name>A0AAU7KKE4_9GAMM</name>
<dbReference type="EMBL" id="CP098827">
    <property type="protein sequence ID" value="XBO71982.1"/>
    <property type="molecule type" value="Genomic_DNA"/>
</dbReference>
<reference evidence="1" key="1">
    <citation type="submission" date="2022-06" db="EMBL/GenBank/DDBJ databases">
        <title>A novel DMS-producing enzyme.</title>
        <authorList>
            <person name="Zhang Y."/>
        </authorList>
    </citation>
    <scope>NUCLEOTIDE SEQUENCE</scope>
    <source>
        <strain evidence="1">RT37</strain>
    </source>
</reference>